<evidence type="ECO:0000256" key="7">
    <source>
        <dbReference type="ARBA" id="ARBA00023136"/>
    </source>
</evidence>
<keyword evidence="9 10" id="KW-0998">Cell outer membrane</keyword>
<evidence type="ECO:0000256" key="10">
    <source>
        <dbReference type="PROSITE-ProRule" id="PRU01360"/>
    </source>
</evidence>
<evidence type="ECO:0000256" key="9">
    <source>
        <dbReference type="ARBA" id="ARBA00023237"/>
    </source>
</evidence>
<dbReference type="InterPro" id="IPR000531">
    <property type="entry name" value="Beta-barrel_TonB"/>
</dbReference>
<dbReference type="InterPro" id="IPR039426">
    <property type="entry name" value="TonB-dep_rcpt-like"/>
</dbReference>
<evidence type="ECO:0000256" key="3">
    <source>
        <dbReference type="ARBA" id="ARBA00022452"/>
    </source>
</evidence>
<evidence type="ECO:0000259" key="12">
    <source>
        <dbReference type="Pfam" id="PF00593"/>
    </source>
</evidence>
<dbReference type="Pfam" id="PF00593">
    <property type="entry name" value="TonB_dep_Rec_b-barrel"/>
    <property type="match status" value="1"/>
</dbReference>
<name>A0A1J5ELM1_9BACT</name>
<dbReference type="GO" id="GO:0015344">
    <property type="term" value="F:siderophore uptake transmembrane transporter activity"/>
    <property type="evidence" value="ECO:0007669"/>
    <property type="project" value="TreeGrafter"/>
</dbReference>
<evidence type="ECO:0000256" key="8">
    <source>
        <dbReference type="ARBA" id="ARBA00023170"/>
    </source>
</evidence>
<feature type="domain" description="TonB-dependent receptor plug" evidence="13">
    <location>
        <begin position="46"/>
        <end position="150"/>
    </location>
</feature>
<dbReference type="Gene3D" id="2.170.130.10">
    <property type="entry name" value="TonB-dependent receptor, plug domain"/>
    <property type="match status" value="1"/>
</dbReference>
<evidence type="ECO:0000256" key="4">
    <source>
        <dbReference type="ARBA" id="ARBA00022692"/>
    </source>
</evidence>
<dbReference type="InterPro" id="IPR012910">
    <property type="entry name" value="Plug_dom"/>
</dbReference>
<evidence type="ECO:0008006" key="16">
    <source>
        <dbReference type="Google" id="ProtNLM"/>
    </source>
</evidence>
<dbReference type="GO" id="GO:0044718">
    <property type="term" value="P:siderophore transmembrane transport"/>
    <property type="evidence" value="ECO:0007669"/>
    <property type="project" value="TreeGrafter"/>
</dbReference>
<keyword evidence="6 11" id="KW-0798">TonB box</keyword>
<keyword evidence="7 10" id="KW-0472">Membrane</keyword>
<evidence type="ECO:0000313" key="15">
    <source>
        <dbReference type="Proteomes" id="UP000183085"/>
    </source>
</evidence>
<evidence type="ECO:0000256" key="11">
    <source>
        <dbReference type="RuleBase" id="RU003357"/>
    </source>
</evidence>
<dbReference type="STRING" id="1817895.AUJ95_00195"/>
<keyword evidence="4 10" id="KW-0812">Transmembrane</keyword>
<keyword evidence="5" id="KW-0732">Signal</keyword>
<evidence type="ECO:0000256" key="1">
    <source>
        <dbReference type="ARBA" id="ARBA00004571"/>
    </source>
</evidence>
<dbReference type="SUPFAM" id="SSF56935">
    <property type="entry name" value="Porins"/>
    <property type="match status" value="1"/>
</dbReference>
<dbReference type="CDD" id="cd01347">
    <property type="entry name" value="ligand_gated_channel"/>
    <property type="match status" value="1"/>
</dbReference>
<organism evidence="14 15">
    <name type="scientific">Candidatus Desantisbacteria bacterium CG2_30_40_21</name>
    <dbReference type="NCBI Taxonomy" id="1817895"/>
    <lineage>
        <taxon>Bacteria</taxon>
        <taxon>Candidatus Desantisiibacteriota</taxon>
    </lineage>
</organism>
<evidence type="ECO:0000259" key="13">
    <source>
        <dbReference type="Pfam" id="PF07715"/>
    </source>
</evidence>
<sequence length="678" mass="76559">MFKKLTIMLGAMGIILLTSEIVKAEKKVIELEEVVVTATKSPLLLKEIPYSVTIISRDEIESDSQDVGQVLENLTGIRIQRYGAMGAGTSILFRGLNSSKTLVLIDGRPVNSPSTGSADLSWLSIENVERIEVVRGPNSALYGANGIAGVINIITSKVPEEPITEITGSYGQSARSIFNLKNGKTFENFGYLLTTTHKKSKGERGNDAHNDNEINLKLNYQLAHADCFTLSTGFYKDKTEHPGSKPAKDVSKRTLTQRTMGNDEVSSLVDYGKNKRWYLQTAYQKNSFQFKTYLNDWNDDDHRAWICPPVDEHHVGDDNFKTKVKGVELQNSWQLTEKNLITAGMSIEKDEFDADKKDYNQTTKITIPSIVNADRTTKAVYLNDMINLSPDNTINFGVRWDDPSDYNSQVNPKIGLTWLLDLSKSISISYGKSFKAPSLNDLYWPSDPSGQGNPNLKPEKGESYELGISDFFNEKIHLKSTVFHQSVKNMIKWAPTGPLGPFGNKWQPSNLDEILINGLELEVSTDLTNALKLDLKWTHLDAEQRSQELINAETNQMQEIRRKAAFVPENKADLGLQYKNFLQIKDLKLNLALQYVSAIYQYYSNWDSWPNVTMDTKKIPGYTVVNARLSKSFRDIKYFLSGENLFNEKYSTIFGSRINDQDYPMPERKIIGGFEIEF</sequence>
<evidence type="ECO:0000256" key="2">
    <source>
        <dbReference type="ARBA" id="ARBA00022448"/>
    </source>
</evidence>
<keyword evidence="2 10" id="KW-0813">Transport</keyword>
<comment type="similarity">
    <text evidence="10 11">Belongs to the TonB-dependent receptor family.</text>
</comment>
<comment type="caution">
    <text evidence="14">The sequence shown here is derived from an EMBL/GenBank/DDBJ whole genome shotgun (WGS) entry which is preliminary data.</text>
</comment>
<evidence type="ECO:0000256" key="6">
    <source>
        <dbReference type="ARBA" id="ARBA00023077"/>
    </source>
</evidence>
<gene>
    <name evidence="14" type="ORF">AUJ95_00195</name>
</gene>
<dbReference type="PANTHER" id="PTHR30069:SF29">
    <property type="entry name" value="HEMOGLOBIN AND HEMOGLOBIN-HAPTOGLOBIN-BINDING PROTEIN 1-RELATED"/>
    <property type="match status" value="1"/>
</dbReference>
<dbReference type="AlphaFoldDB" id="A0A1J5ELM1"/>
<dbReference type="Proteomes" id="UP000183085">
    <property type="component" value="Unassembled WGS sequence"/>
</dbReference>
<dbReference type="Gene3D" id="2.40.170.20">
    <property type="entry name" value="TonB-dependent receptor, beta-barrel domain"/>
    <property type="match status" value="1"/>
</dbReference>
<dbReference type="EMBL" id="MNYI01000007">
    <property type="protein sequence ID" value="OIP43664.1"/>
    <property type="molecule type" value="Genomic_DNA"/>
</dbReference>
<evidence type="ECO:0000313" key="14">
    <source>
        <dbReference type="EMBL" id="OIP43664.1"/>
    </source>
</evidence>
<keyword evidence="3 10" id="KW-1134">Transmembrane beta strand</keyword>
<reference evidence="14 15" key="1">
    <citation type="journal article" date="2016" name="Environ. Microbiol.">
        <title>Genomic resolution of a cold subsurface aquifer community provides metabolic insights for novel microbes adapted to high CO concentrations.</title>
        <authorList>
            <person name="Probst A.J."/>
            <person name="Castelle C.J."/>
            <person name="Singh A."/>
            <person name="Brown C.T."/>
            <person name="Anantharaman K."/>
            <person name="Sharon I."/>
            <person name="Hug L.A."/>
            <person name="Burstein D."/>
            <person name="Emerson J.B."/>
            <person name="Thomas B.C."/>
            <person name="Banfield J.F."/>
        </authorList>
    </citation>
    <scope>NUCLEOTIDE SEQUENCE [LARGE SCALE GENOMIC DNA]</scope>
    <source>
        <strain evidence="14">CG2_30_40_21</strain>
    </source>
</reference>
<feature type="domain" description="TonB-dependent receptor-like beta-barrel" evidence="12">
    <location>
        <begin position="181"/>
        <end position="645"/>
    </location>
</feature>
<accession>A0A1J5ELM1</accession>
<protein>
    <recommendedName>
        <fullName evidence="16">TonB-dependent receptor</fullName>
    </recommendedName>
</protein>
<comment type="subcellular location">
    <subcellularLocation>
        <location evidence="1 10">Cell outer membrane</location>
        <topology evidence="1 10">Multi-pass membrane protein</topology>
    </subcellularLocation>
</comment>
<dbReference type="GO" id="GO:0009279">
    <property type="term" value="C:cell outer membrane"/>
    <property type="evidence" value="ECO:0007669"/>
    <property type="project" value="UniProtKB-SubCell"/>
</dbReference>
<evidence type="ECO:0000256" key="5">
    <source>
        <dbReference type="ARBA" id="ARBA00022729"/>
    </source>
</evidence>
<dbReference type="PROSITE" id="PS52016">
    <property type="entry name" value="TONB_DEPENDENT_REC_3"/>
    <property type="match status" value="1"/>
</dbReference>
<dbReference type="InterPro" id="IPR037066">
    <property type="entry name" value="Plug_dom_sf"/>
</dbReference>
<dbReference type="Pfam" id="PF07715">
    <property type="entry name" value="Plug"/>
    <property type="match status" value="1"/>
</dbReference>
<proteinExistence type="inferred from homology"/>
<dbReference type="InterPro" id="IPR036942">
    <property type="entry name" value="Beta-barrel_TonB_sf"/>
</dbReference>
<dbReference type="PANTHER" id="PTHR30069">
    <property type="entry name" value="TONB-DEPENDENT OUTER MEMBRANE RECEPTOR"/>
    <property type="match status" value="1"/>
</dbReference>
<keyword evidence="8" id="KW-0675">Receptor</keyword>